<evidence type="ECO:0000313" key="1">
    <source>
        <dbReference type="EMBL" id="PXX18994.1"/>
    </source>
</evidence>
<sequence length="45" mass="5199">MQNARLFAAKRKAKCCKTQSKRLSIADFEEAYNMNNSVKAYITVR</sequence>
<protein>
    <submittedName>
        <fullName evidence="1">Uncharacterized protein</fullName>
    </submittedName>
</protein>
<comment type="caution">
    <text evidence="1">The sequence shown here is derived from an EMBL/GenBank/DDBJ whole genome shotgun (WGS) entry which is preliminary data.</text>
</comment>
<accession>A0A318HPW2</accession>
<dbReference type="AlphaFoldDB" id="A0A318HPW2"/>
<name>A0A318HPW2_9BACT</name>
<organism evidence="1 2">
    <name type="scientific">Hoylesella shahii DSM 15611 = JCM 12083</name>
    <dbReference type="NCBI Taxonomy" id="1122991"/>
    <lineage>
        <taxon>Bacteria</taxon>
        <taxon>Pseudomonadati</taxon>
        <taxon>Bacteroidota</taxon>
        <taxon>Bacteroidia</taxon>
        <taxon>Bacteroidales</taxon>
        <taxon>Prevotellaceae</taxon>
        <taxon>Hoylesella</taxon>
    </lineage>
</organism>
<keyword evidence="2" id="KW-1185">Reference proteome</keyword>
<dbReference type="Proteomes" id="UP000248314">
    <property type="component" value="Unassembled WGS sequence"/>
</dbReference>
<dbReference type="EMBL" id="QJJX01000042">
    <property type="protein sequence ID" value="PXX18994.1"/>
    <property type="molecule type" value="Genomic_DNA"/>
</dbReference>
<gene>
    <name evidence="1" type="ORF">EJ73_02496</name>
</gene>
<proteinExistence type="predicted"/>
<reference evidence="1 2" key="1">
    <citation type="submission" date="2018-05" db="EMBL/GenBank/DDBJ databases">
        <title>Genomic Encyclopedia of Type Strains, Phase I: the one thousand microbial genomes (KMG-I) project.</title>
        <authorList>
            <person name="Kyrpides N."/>
        </authorList>
    </citation>
    <scope>NUCLEOTIDE SEQUENCE [LARGE SCALE GENOMIC DNA]</scope>
    <source>
        <strain evidence="1 2">DSM 15611</strain>
    </source>
</reference>
<evidence type="ECO:0000313" key="2">
    <source>
        <dbReference type="Proteomes" id="UP000248314"/>
    </source>
</evidence>